<dbReference type="Proteomes" id="UP000198635">
    <property type="component" value="Unassembled WGS sequence"/>
</dbReference>
<name>A0A1I3X5V1_9BACT</name>
<evidence type="ECO:0000313" key="1">
    <source>
        <dbReference type="EMBL" id="SFK14246.1"/>
    </source>
</evidence>
<dbReference type="AlphaFoldDB" id="A0A1I3X5V1"/>
<keyword evidence="2" id="KW-1185">Reference proteome</keyword>
<organism evidence="1 2">
    <name type="scientific">Desulfomicrobium apsheronum</name>
    <dbReference type="NCBI Taxonomy" id="52560"/>
    <lineage>
        <taxon>Bacteria</taxon>
        <taxon>Pseudomonadati</taxon>
        <taxon>Thermodesulfobacteriota</taxon>
        <taxon>Desulfovibrionia</taxon>
        <taxon>Desulfovibrionales</taxon>
        <taxon>Desulfomicrobiaceae</taxon>
        <taxon>Desulfomicrobium</taxon>
    </lineage>
</organism>
<protein>
    <recommendedName>
        <fullName evidence="3">DUF465 domain-containing protein</fullName>
    </recommendedName>
</protein>
<dbReference type="STRING" id="52560.SAMN04488082_11536"/>
<reference evidence="2" key="1">
    <citation type="submission" date="2016-10" db="EMBL/GenBank/DDBJ databases">
        <authorList>
            <person name="Varghese N."/>
            <person name="Submissions S."/>
        </authorList>
    </citation>
    <scope>NUCLEOTIDE SEQUENCE [LARGE SCALE GENOMIC DNA]</scope>
    <source>
        <strain evidence="2">DSM 5918</strain>
    </source>
</reference>
<dbReference type="InterPro" id="IPR038444">
    <property type="entry name" value="DUF465_sf"/>
</dbReference>
<dbReference type="Gene3D" id="6.10.280.50">
    <property type="match status" value="1"/>
</dbReference>
<proteinExistence type="predicted"/>
<dbReference type="OrthoDB" id="5471937at2"/>
<dbReference type="EMBL" id="FORX01000015">
    <property type="protein sequence ID" value="SFK14246.1"/>
    <property type="molecule type" value="Genomic_DNA"/>
</dbReference>
<evidence type="ECO:0008006" key="3">
    <source>
        <dbReference type="Google" id="ProtNLM"/>
    </source>
</evidence>
<evidence type="ECO:0000313" key="2">
    <source>
        <dbReference type="Proteomes" id="UP000198635"/>
    </source>
</evidence>
<accession>A0A1I3X5V1</accession>
<dbReference type="RefSeq" id="WP_092376762.1">
    <property type="nucleotide sequence ID" value="NZ_FORX01000015.1"/>
</dbReference>
<gene>
    <name evidence="1" type="ORF">SAMN04488082_11536</name>
</gene>
<sequence>MEQQDLELIAANLGHDEELKSLWEEHVGFEKILERYSGKAALSPAEDLEVKEYKKKKLAGKTRIQTLLEKYKRQEG</sequence>